<dbReference type="OrthoDB" id="10495214at2759"/>
<sequence length="643" mass="73502">MVSTHTNRRYPRRYSNTRILSWNIPKGIFNSWRILSLITQYSTLVATQNDLIRQSAMTQRSHIEIDLNAIPAMEESEKSLMGANLAQTLDQIPNLELSDDRLPPKTGLVFSHSHSAFKPYTRSSTRTLSVQGEPMDENGAQTLRDQSVFLGECDESRLKPRTQTSQIPSSFVAQGCTGDLSNKCDLGRNSLPSSKNAIPTLVDAFKGALGDVEPNETRHPTNQASSPHAGIMVRKSSSVPSIEASLYLPQPHATNLHYLPHSHEPILTKDLRPSMMHQSKALASSQIRQGSKRKYMMPEKPMNTGEEVHSKKKNSMYQHGKYPNSLEINELRMVDTNSRISTKISPQASKFFRHQLRYEDLGLFDFKVESKYTSSMAQIFSPHVPKENIYFGETPKFPEFNTANKPTATPFRHSQKTLAIEEKLKKAYALQPSEIQSLFQMIRCYSDWIGDRYPQKFLELESYFGIPWKRYSESSLYLIGIYNPTVSRKSQRDPGYADNLEIVDDVYDRLRWMRQVQSAYEIPSSRQNLGEALVWGGYFLFSKDRTYGQAESWFNRLVSEWSTIQNPMSDVGPCPCTFTVKCMRDIAAMTENTWKTSKNFRDSINQIYQYSQKTGHGAEFWVQLPPRSSLASNDKLNWGNYFD</sequence>
<accession>F4R5Q7</accession>
<evidence type="ECO:0000313" key="1">
    <source>
        <dbReference type="EMBL" id="EGG12089.1"/>
    </source>
</evidence>
<proteinExistence type="predicted"/>
<dbReference type="InParanoid" id="F4R5Q7"/>
<gene>
    <name evidence="1" type="ORF">MELLADRAFT_59288</name>
</gene>
<protein>
    <submittedName>
        <fullName evidence="1">Uncharacterized protein</fullName>
    </submittedName>
</protein>
<dbReference type="EMBL" id="GL883091">
    <property type="protein sequence ID" value="EGG12089.1"/>
    <property type="molecule type" value="Genomic_DNA"/>
</dbReference>
<dbReference type="GeneID" id="18929320"/>
<reference evidence="2" key="1">
    <citation type="journal article" date="2011" name="Proc. Natl. Acad. Sci. U.S.A.">
        <title>Obligate biotrophy features unraveled by the genomic analysis of rust fungi.</title>
        <authorList>
            <person name="Duplessis S."/>
            <person name="Cuomo C.A."/>
            <person name="Lin Y.-C."/>
            <person name="Aerts A."/>
            <person name="Tisserant E."/>
            <person name="Veneault-Fourrey C."/>
            <person name="Joly D.L."/>
            <person name="Hacquard S."/>
            <person name="Amselem J."/>
            <person name="Cantarel B.L."/>
            <person name="Chiu R."/>
            <person name="Coutinho P.M."/>
            <person name="Feau N."/>
            <person name="Field M."/>
            <person name="Frey P."/>
            <person name="Gelhaye E."/>
            <person name="Goldberg J."/>
            <person name="Grabherr M.G."/>
            <person name="Kodira C.D."/>
            <person name="Kohler A."/>
            <person name="Kuees U."/>
            <person name="Lindquist E.A."/>
            <person name="Lucas S.M."/>
            <person name="Mago R."/>
            <person name="Mauceli E."/>
            <person name="Morin E."/>
            <person name="Murat C."/>
            <person name="Pangilinan J.L."/>
            <person name="Park R."/>
            <person name="Pearson M."/>
            <person name="Quesneville H."/>
            <person name="Rouhier N."/>
            <person name="Sakthikumar S."/>
            <person name="Salamov A.A."/>
            <person name="Schmutz J."/>
            <person name="Selles B."/>
            <person name="Shapiro H."/>
            <person name="Tanguay P."/>
            <person name="Tuskan G.A."/>
            <person name="Henrissat B."/>
            <person name="Van de Peer Y."/>
            <person name="Rouze P."/>
            <person name="Ellis J.G."/>
            <person name="Dodds P.N."/>
            <person name="Schein J.E."/>
            <person name="Zhong S."/>
            <person name="Hamelin R.C."/>
            <person name="Grigoriev I.V."/>
            <person name="Szabo L.J."/>
            <person name="Martin F."/>
        </authorList>
    </citation>
    <scope>NUCLEOTIDE SEQUENCE [LARGE SCALE GENOMIC DNA]</scope>
    <source>
        <strain evidence="2">98AG31 / pathotype 3-4-7</strain>
    </source>
</reference>
<dbReference type="VEuPathDB" id="FungiDB:MELLADRAFT_59288"/>
<dbReference type="AlphaFoldDB" id="F4R5Q7"/>
<dbReference type="RefSeq" id="XP_007404464.1">
    <property type="nucleotide sequence ID" value="XM_007404402.1"/>
</dbReference>
<dbReference type="HOGENOM" id="CLU_425820_0_0_1"/>
<dbReference type="KEGG" id="mlr:MELLADRAFT_59288"/>
<dbReference type="Proteomes" id="UP000001072">
    <property type="component" value="Unassembled WGS sequence"/>
</dbReference>
<organism evidence="2">
    <name type="scientific">Melampsora larici-populina (strain 98AG31 / pathotype 3-4-7)</name>
    <name type="common">Poplar leaf rust fungus</name>
    <dbReference type="NCBI Taxonomy" id="747676"/>
    <lineage>
        <taxon>Eukaryota</taxon>
        <taxon>Fungi</taxon>
        <taxon>Dikarya</taxon>
        <taxon>Basidiomycota</taxon>
        <taxon>Pucciniomycotina</taxon>
        <taxon>Pucciniomycetes</taxon>
        <taxon>Pucciniales</taxon>
        <taxon>Melampsoraceae</taxon>
        <taxon>Melampsora</taxon>
    </lineage>
</organism>
<name>F4R5Q7_MELLP</name>
<keyword evidence="2" id="KW-1185">Reference proteome</keyword>
<evidence type="ECO:0000313" key="2">
    <source>
        <dbReference type="Proteomes" id="UP000001072"/>
    </source>
</evidence>